<dbReference type="Proteomes" id="UP000250266">
    <property type="component" value="Unassembled WGS sequence"/>
</dbReference>
<dbReference type="AlphaFoldDB" id="A0A8E2EB81"/>
<reference evidence="1 2" key="1">
    <citation type="journal article" date="2016" name="Nat. Commun.">
        <title>Ectomycorrhizal ecology is imprinted in the genome of the dominant symbiotic fungus Cenococcum geophilum.</title>
        <authorList>
            <consortium name="DOE Joint Genome Institute"/>
            <person name="Peter M."/>
            <person name="Kohler A."/>
            <person name="Ohm R.A."/>
            <person name="Kuo A."/>
            <person name="Krutzmann J."/>
            <person name="Morin E."/>
            <person name="Arend M."/>
            <person name="Barry K.W."/>
            <person name="Binder M."/>
            <person name="Choi C."/>
            <person name="Clum A."/>
            <person name="Copeland A."/>
            <person name="Grisel N."/>
            <person name="Haridas S."/>
            <person name="Kipfer T."/>
            <person name="LaButti K."/>
            <person name="Lindquist E."/>
            <person name="Lipzen A."/>
            <person name="Maire R."/>
            <person name="Meier B."/>
            <person name="Mihaltcheva S."/>
            <person name="Molinier V."/>
            <person name="Murat C."/>
            <person name="Poggeler S."/>
            <person name="Quandt C.A."/>
            <person name="Sperisen C."/>
            <person name="Tritt A."/>
            <person name="Tisserant E."/>
            <person name="Crous P.W."/>
            <person name="Henrissat B."/>
            <person name="Nehls U."/>
            <person name="Egli S."/>
            <person name="Spatafora J.W."/>
            <person name="Grigoriev I.V."/>
            <person name="Martin F.M."/>
        </authorList>
    </citation>
    <scope>NUCLEOTIDE SEQUENCE [LARGE SCALE GENOMIC DNA]</scope>
    <source>
        <strain evidence="1 2">CBS 459.81</strain>
    </source>
</reference>
<dbReference type="EMBL" id="KV744960">
    <property type="protein sequence ID" value="OCK80413.1"/>
    <property type="molecule type" value="Genomic_DNA"/>
</dbReference>
<evidence type="ECO:0000313" key="2">
    <source>
        <dbReference type="Proteomes" id="UP000250266"/>
    </source>
</evidence>
<accession>A0A8E2EB81</accession>
<keyword evidence="2" id="KW-1185">Reference proteome</keyword>
<name>A0A8E2EB81_9PEZI</name>
<gene>
    <name evidence="1" type="ORF">K432DRAFT_382212</name>
</gene>
<protein>
    <submittedName>
        <fullName evidence="1">Uncharacterized protein</fullName>
    </submittedName>
</protein>
<evidence type="ECO:0000313" key="1">
    <source>
        <dbReference type="EMBL" id="OCK80413.1"/>
    </source>
</evidence>
<sequence>MVEWTNGHAAVHPIEEEVAPLSRPRKWKPVPRQDICGRALWDRTPSQAQPQRVACI</sequence>
<proteinExistence type="predicted"/>
<organism evidence="1 2">
    <name type="scientific">Lepidopterella palustris CBS 459.81</name>
    <dbReference type="NCBI Taxonomy" id="1314670"/>
    <lineage>
        <taxon>Eukaryota</taxon>
        <taxon>Fungi</taxon>
        <taxon>Dikarya</taxon>
        <taxon>Ascomycota</taxon>
        <taxon>Pezizomycotina</taxon>
        <taxon>Dothideomycetes</taxon>
        <taxon>Pleosporomycetidae</taxon>
        <taxon>Mytilinidiales</taxon>
        <taxon>Argynnaceae</taxon>
        <taxon>Lepidopterella</taxon>
    </lineage>
</organism>